<proteinExistence type="predicted"/>
<evidence type="ECO:0000313" key="1">
    <source>
        <dbReference type="EMBL" id="KAF7815635.1"/>
    </source>
</evidence>
<sequence length="42" mass="5076">MEAISRYELRTRLDAEFMLGTHATMRHERDGFEVQERTKLHI</sequence>
<dbReference type="AlphaFoldDB" id="A0A834T513"/>
<reference evidence="1" key="1">
    <citation type="submission" date="2020-09" db="EMBL/GenBank/DDBJ databases">
        <title>Genome-Enabled Discovery of Anthraquinone Biosynthesis in Senna tora.</title>
        <authorList>
            <person name="Kang S.-H."/>
            <person name="Pandey R.P."/>
            <person name="Lee C.-M."/>
            <person name="Sim J.-S."/>
            <person name="Jeong J.-T."/>
            <person name="Choi B.-S."/>
            <person name="Jung M."/>
            <person name="Ginzburg D."/>
            <person name="Zhao K."/>
            <person name="Won S.Y."/>
            <person name="Oh T.-J."/>
            <person name="Yu Y."/>
            <person name="Kim N.-H."/>
            <person name="Lee O.R."/>
            <person name="Lee T.-H."/>
            <person name="Bashyal P."/>
            <person name="Kim T.-S."/>
            <person name="Lee W.-H."/>
            <person name="Kawkins C."/>
            <person name="Kim C.-K."/>
            <person name="Kim J.S."/>
            <person name="Ahn B.O."/>
            <person name="Rhee S.Y."/>
            <person name="Sohng J.K."/>
        </authorList>
    </citation>
    <scope>NUCLEOTIDE SEQUENCE</scope>
    <source>
        <tissue evidence="1">Leaf</tissue>
    </source>
</reference>
<keyword evidence="2" id="KW-1185">Reference proteome</keyword>
<comment type="caution">
    <text evidence="1">The sequence shown here is derived from an EMBL/GenBank/DDBJ whole genome shotgun (WGS) entry which is preliminary data.</text>
</comment>
<dbReference type="EMBL" id="JAAIUW010000009">
    <property type="protein sequence ID" value="KAF7815635.1"/>
    <property type="molecule type" value="Genomic_DNA"/>
</dbReference>
<protein>
    <submittedName>
        <fullName evidence="1">Uncharacterized protein</fullName>
    </submittedName>
</protein>
<evidence type="ECO:0000313" key="2">
    <source>
        <dbReference type="Proteomes" id="UP000634136"/>
    </source>
</evidence>
<name>A0A834T513_9FABA</name>
<gene>
    <name evidence="1" type="ORF">G2W53_029604</name>
</gene>
<dbReference type="Proteomes" id="UP000634136">
    <property type="component" value="Unassembled WGS sequence"/>
</dbReference>
<accession>A0A834T513</accession>
<organism evidence="1 2">
    <name type="scientific">Senna tora</name>
    <dbReference type="NCBI Taxonomy" id="362788"/>
    <lineage>
        <taxon>Eukaryota</taxon>
        <taxon>Viridiplantae</taxon>
        <taxon>Streptophyta</taxon>
        <taxon>Embryophyta</taxon>
        <taxon>Tracheophyta</taxon>
        <taxon>Spermatophyta</taxon>
        <taxon>Magnoliopsida</taxon>
        <taxon>eudicotyledons</taxon>
        <taxon>Gunneridae</taxon>
        <taxon>Pentapetalae</taxon>
        <taxon>rosids</taxon>
        <taxon>fabids</taxon>
        <taxon>Fabales</taxon>
        <taxon>Fabaceae</taxon>
        <taxon>Caesalpinioideae</taxon>
        <taxon>Cassia clade</taxon>
        <taxon>Senna</taxon>
    </lineage>
</organism>